<keyword evidence="3" id="KW-1185">Reference proteome</keyword>
<dbReference type="Proteomes" id="UP000254711">
    <property type="component" value="Unassembled WGS sequence"/>
</dbReference>
<evidence type="ECO:0000313" key="3">
    <source>
        <dbReference type="Proteomes" id="UP000254711"/>
    </source>
</evidence>
<accession>A0A370KAK9</accession>
<dbReference type="Gene3D" id="3.40.30.10">
    <property type="entry name" value="Glutaredoxin"/>
    <property type="match status" value="1"/>
</dbReference>
<dbReference type="SUPFAM" id="SSF52833">
    <property type="entry name" value="Thioredoxin-like"/>
    <property type="match status" value="1"/>
</dbReference>
<name>A0A370KAK9_9GAMM</name>
<dbReference type="AlphaFoldDB" id="A0A370KAK9"/>
<gene>
    <name evidence="2" type="ORF">DVT68_02280</name>
</gene>
<evidence type="ECO:0000313" key="2">
    <source>
        <dbReference type="EMBL" id="RDI99693.1"/>
    </source>
</evidence>
<dbReference type="OrthoDB" id="9799122at2"/>
<dbReference type="InterPro" id="IPR001853">
    <property type="entry name" value="DSBA-like_thioredoxin_dom"/>
</dbReference>
<dbReference type="PANTHER" id="PTHR13887">
    <property type="entry name" value="GLUTATHIONE S-TRANSFERASE KAPPA"/>
    <property type="match status" value="1"/>
</dbReference>
<dbReference type="GO" id="GO:0016491">
    <property type="term" value="F:oxidoreductase activity"/>
    <property type="evidence" value="ECO:0007669"/>
    <property type="project" value="InterPro"/>
</dbReference>
<organism evidence="2 3">
    <name type="scientific">Dyella solisilvae</name>
    <dbReference type="NCBI Taxonomy" id="1920168"/>
    <lineage>
        <taxon>Bacteria</taxon>
        <taxon>Pseudomonadati</taxon>
        <taxon>Pseudomonadota</taxon>
        <taxon>Gammaproteobacteria</taxon>
        <taxon>Lysobacterales</taxon>
        <taxon>Rhodanobacteraceae</taxon>
        <taxon>Dyella</taxon>
    </lineage>
</organism>
<feature type="domain" description="DSBA-like thioredoxin" evidence="1">
    <location>
        <begin position="17"/>
        <end position="223"/>
    </location>
</feature>
<dbReference type="EMBL" id="QQSY01000001">
    <property type="protein sequence ID" value="RDI99693.1"/>
    <property type="molecule type" value="Genomic_DNA"/>
</dbReference>
<proteinExistence type="predicted"/>
<protein>
    <submittedName>
        <fullName evidence="2">DsbA family oxidoreductase</fullName>
    </submittedName>
</protein>
<comment type="caution">
    <text evidence="2">The sequence shown here is derived from an EMBL/GenBank/DDBJ whole genome shotgun (WGS) entry which is preliminary data.</text>
</comment>
<sequence length="229" mass="25419">MTSSLRAHAPDSRRRIQIDFYFDLICPWCLIGKRRLERAIDLIALGYPDVEVVVRWKSLPLLPQLPIEGVPFSAFYLKRLGSPEAVAARRQQIRDEGLAAGVTFCFELIERMPNTVAAHQLVEWAGTTGGSSLQASLIESLFEAYFLYGQDIGDRRELTRIGEMFGIEHTASLALMEPSTSDALLQRWLGEARRLGLSGVPAIVHEGRVLHGALPPEALARALLDFIPA</sequence>
<dbReference type="PANTHER" id="PTHR13887:SF41">
    <property type="entry name" value="THIOREDOXIN SUPERFAMILY PROTEIN"/>
    <property type="match status" value="1"/>
</dbReference>
<dbReference type="Pfam" id="PF01323">
    <property type="entry name" value="DSBA"/>
    <property type="match status" value="1"/>
</dbReference>
<dbReference type="InterPro" id="IPR036249">
    <property type="entry name" value="Thioredoxin-like_sf"/>
</dbReference>
<evidence type="ECO:0000259" key="1">
    <source>
        <dbReference type="Pfam" id="PF01323"/>
    </source>
</evidence>
<dbReference type="RefSeq" id="WP_114823430.1">
    <property type="nucleotide sequence ID" value="NZ_QQSY01000001.1"/>
</dbReference>
<reference evidence="2 3" key="1">
    <citation type="submission" date="2018-07" db="EMBL/GenBank/DDBJ databases">
        <title>Dyella solisilvae sp. nov., isolated from the pine and broad-leaved mixed forest soil.</title>
        <authorList>
            <person name="Gao Z."/>
            <person name="Qiu L."/>
        </authorList>
    </citation>
    <scope>NUCLEOTIDE SEQUENCE [LARGE SCALE GENOMIC DNA]</scope>
    <source>
        <strain evidence="2 3">DHG54</strain>
    </source>
</reference>
<dbReference type="CDD" id="cd03024">
    <property type="entry name" value="DsbA_FrnE"/>
    <property type="match status" value="1"/>
</dbReference>